<dbReference type="Pfam" id="PF02518">
    <property type="entry name" value="HATPase_c"/>
    <property type="match status" value="1"/>
</dbReference>
<dbReference type="InterPro" id="IPR001789">
    <property type="entry name" value="Sig_transdc_resp-reg_receiver"/>
</dbReference>
<dbReference type="EMBL" id="JBHSJF010000005">
    <property type="protein sequence ID" value="MFC5067440.1"/>
    <property type="molecule type" value="Genomic_DNA"/>
</dbReference>
<dbReference type="InterPro" id="IPR004358">
    <property type="entry name" value="Sig_transdc_His_kin-like_C"/>
</dbReference>
<dbReference type="InterPro" id="IPR036097">
    <property type="entry name" value="HisK_dim/P_sf"/>
</dbReference>
<dbReference type="SMART" id="SM00388">
    <property type="entry name" value="HisKA"/>
    <property type="match status" value="1"/>
</dbReference>
<sequence>MAENEFILLLEDGPERRPSTVSPRWKVAVIDDDPSVHSGTRFALQNYELYGRSLELLFASSAAEGRALLKANPDIAVILLDVVMETDSAGLDLVGFIRESLKNELTRIILRTGQPGQAPERRIIVDYDINDYKAKTELTADKLFTSITAALRSYEQLKRLIETRRGLEIIIEAASTMFDFGSMQRLAEGVLTQLASLLDAECAGILVLREGHEDEDFLVLAGSGCYRDFTAAERKAQIDAELRSLIDQAFVETRHQFLDGRTVLYLRTASGREIVVLLESAKSLSDTDRSLVEVFCSRLSIAFDNVMLYDKLQEANARLEQRVADRTRELSAANERLQGQWARLRSSDAFKSEVLGTVAHDLKNPLSVVLGRAEMLTEFISMEPVAVEGAQTQIDHIRGAVNGLIEMVDSLIRDAMADADDISVRVSNFDLAELVTEVVEANRTLADRKEQVIALDVKLGLIGWGDPDRLREAIDNLISNAVKYTPRGGSIQVQAVRDGLGSLVHVTDSGPGFSPEDEARLFGRFQRLSAKPTGGETSTGLGLSIVKRIVELHQGGVSVVNLDEGGSRFTIALPGPPVR</sequence>
<evidence type="ECO:0000256" key="5">
    <source>
        <dbReference type="ARBA" id="ARBA00022777"/>
    </source>
</evidence>
<dbReference type="SUPFAM" id="SSF52172">
    <property type="entry name" value="CheY-like"/>
    <property type="match status" value="1"/>
</dbReference>
<evidence type="ECO:0000256" key="2">
    <source>
        <dbReference type="ARBA" id="ARBA00012438"/>
    </source>
</evidence>
<dbReference type="PROSITE" id="PS50110">
    <property type="entry name" value="RESPONSE_REGULATORY"/>
    <property type="match status" value="1"/>
</dbReference>
<dbReference type="Gene3D" id="1.10.287.130">
    <property type="match status" value="1"/>
</dbReference>
<dbReference type="PRINTS" id="PR00344">
    <property type="entry name" value="BCTRLSENSOR"/>
</dbReference>
<evidence type="ECO:0000256" key="6">
    <source>
        <dbReference type="ARBA" id="ARBA00023012"/>
    </source>
</evidence>
<evidence type="ECO:0000313" key="11">
    <source>
        <dbReference type="EMBL" id="MFC5067440.1"/>
    </source>
</evidence>
<dbReference type="PANTHER" id="PTHR43711">
    <property type="entry name" value="TWO-COMPONENT HISTIDINE KINASE"/>
    <property type="match status" value="1"/>
</dbReference>
<keyword evidence="12" id="KW-1185">Reference proteome</keyword>
<dbReference type="InterPro" id="IPR003661">
    <property type="entry name" value="HisK_dim/P_dom"/>
</dbReference>
<dbReference type="Pfam" id="PF00512">
    <property type="entry name" value="HisKA"/>
    <property type="match status" value="1"/>
</dbReference>
<protein>
    <recommendedName>
        <fullName evidence="2">histidine kinase</fullName>
        <ecNumber evidence="2">2.7.13.3</ecNumber>
    </recommendedName>
</protein>
<reference evidence="12" key="1">
    <citation type="journal article" date="2019" name="Int. J. Syst. Evol. Microbiol.">
        <title>The Global Catalogue of Microorganisms (GCM) 10K type strain sequencing project: providing services to taxonomists for standard genome sequencing and annotation.</title>
        <authorList>
            <consortium name="The Broad Institute Genomics Platform"/>
            <consortium name="The Broad Institute Genome Sequencing Center for Infectious Disease"/>
            <person name="Wu L."/>
            <person name="Ma J."/>
        </authorList>
    </citation>
    <scope>NUCLEOTIDE SEQUENCE [LARGE SCALE GENOMIC DNA]</scope>
    <source>
        <strain evidence="12">CGMCC 1.16444</strain>
    </source>
</reference>
<evidence type="ECO:0000256" key="8">
    <source>
        <dbReference type="SAM" id="Coils"/>
    </source>
</evidence>
<feature type="modified residue" description="4-aspartylphosphate" evidence="7">
    <location>
        <position position="81"/>
    </location>
</feature>
<evidence type="ECO:0000259" key="10">
    <source>
        <dbReference type="PROSITE" id="PS50110"/>
    </source>
</evidence>
<evidence type="ECO:0000259" key="9">
    <source>
        <dbReference type="PROSITE" id="PS50109"/>
    </source>
</evidence>
<dbReference type="EC" id="2.7.13.3" evidence="2"/>
<dbReference type="InterPro" id="IPR050736">
    <property type="entry name" value="Sensor_HK_Regulatory"/>
</dbReference>
<keyword evidence="4" id="KW-0808">Transferase</keyword>
<dbReference type="CDD" id="cd00082">
    <property type="entry name" value="HisKA"/>
    <property type="match status" value="1"/>
</dbReference>
<dbReference type="Gene3D" id="3.40.50.2300">
    <property type="match status" value="1"/>
</dbReference>
<dbReference type="SUPFAM" id="SSF55874">
    <property type="entry name" value="ATPase domain of HSP90 chaperone/DNA topoisomerase II/histidine kinase"/>
    <property type="match status" value="1"/>
</dbReference>
<dbReference type="RefSeq" id="WP_114956937.1">
    <property type="nucleotide sequence ID" value="NZ_JBHSJF010000005.1"/>
</dbReference>
<dbReference type="Proteomes" id="UP001595796">
    <property type="component" value="Unassembled WGS sequence"/>
</dbReference>
<accession>A0ABV9YX68</accession>
<feature type="coiled-coil region" evidence="8">
    <location>
        <begin position="309"/>
        <end position="336"/>
    </location>
</feature>
<comment type="caution">
    <text evidence="11">The sequence shown here is derived from an EMBL/GenBank/DDBJ whole genome shotgun (WGS) entry which is preliminary data.</text>
</comment>
<dbReference type="SUPFAM" id="SSF55781">
    <property type="entry name" value="GAF domain-like"/>
    <property type="match status" value="1"/>
</dbReference>
<comment type="catalytic activity">
    <reaction evidence="1">
        <text>ATP + protein L-histidine = ADP + protein N-phospho-L-histidine.</text>
        <dbReference type="EC" id="2.7.13.3"/>
    </reaction>
</comment>
<evidence type="ECO:0000313" key="12">
    <source>
        <dbReference type="Proteomes" id="UP001595796"/>
    </source>
</evidence>
<evidence type="ECO:0000256" key="4">
    <source>
        <dbReference type="ARBA" id="ARBA00022679"/>
    </source>
</evidence>
<dbReference type="SMART" id="SM00387">
    <property type="entry name" value="HATPase_c"/>
    <property type="match status" value="1"/>
</dbReference>
<evidence type="ECO:0000256" key="7">
    <source>
        <dbReference type="PROSITE-ProRule" id="PRU00169"/>
    </source>
</evidence>
<feature type="domain" description="Response regulatory" evidence="10">
    <location>
        <begin position="26"/>
        <end position="150"/>
    </location>
</feature>
<dbReference type="InterPro" id="IPR005467">
    <property type="entry name" value="His_kinase_dom"/>
</dbReference>
<keyword evidence="5" id="KW-0418">Kinase</keyword>
<dbReference type="InterPro" id="IPR011006">
    <property type="entry name" value="CheY-like_superfamily"/>
</dbReference>
<dbReference type="InterPro" id="IPR036890">
    <property type="entry name" value="HATPase_C_sf"/>
</dbReference>
<evidence type="ECO:0000256" key="1">
    <source>
        <dbReference type="ARBA" id="ARBA00000085"/>
    </source>
</evidence>
<dbReference type="InterPro" id="IPR003594">
    <property type="entry name" value="HATPase_dom"/>
</dbReference>
<organism evidence="11 12">
    <name type="scientific">Flaviflagellibacter deserti</name>
    <dbReference type="NCBI Taxonomy" id="2267266"/>
    <lineage>
        <taxon>Bacteria</taxon>
        <taxon>Pseudomonadati</taxon>
        <taxon>Pseudomonadota</taxon>
        <taxon>Alphaproteobacteria</taxon>
        <taxon>Hyphomicrobiales</taxon>
        <taxon>Flaviflagellibacter</taxon>
    </lineage>
</organism>
<proteinExistence type="predicted"/>
<feature type="domain" description="Histidine kinase" evidence="9">
    <location>
        <begin position="357"/>
        <end position="577"/>
    </location>
</feature>
<dbReference type="PROSITE" id="PS50109">
    <property type="entry name" value="HIS_KIN"/>
    <property type="match status" value="1"/>
</dbReference>
<dbReference type="Pfam" id="PF11849">
    <property type="entry name" value="DUF3369"/>
    <property type="match status" value="1"/>
</dbReference>
<dbReference type="PANTHER" id="PTHR43711:SF1">
    <property type="entry name" value="HISTIDINE KINASE 1"/>
    <property type="match status" value="1"/>
</dbReference>
<keyword evidence="3 7" id="KW-0597">Phosphoprotein</keyword>
<gene>
    <name evidence="11" type="ORF">ACFPFW_05355</name>
</gene>
<evidence type="ECO:0000256" key="3">
    <source>
        <dbReference type="ARBA" id="ARBA00022553"/>
    </source>
</evidence>
<dbReference type="Gene3D" id="3.30.565.10">
    <property type="entry name" value="Histidine kinase-like ATPase, C-terminal domain"/>
    <property type="match status" value="1"/>
</dbReference>
<name>A0ABV9YX68_9HYPH</name>
<keyword evidence="8" id="KW-0175">Coiled coil</keyword>
<dbReference type="CDD" id="cd00075">
    <property type="entry name" value="HATPase"/>
    <property type="match status" value="1"/>
</dbReference>
<dbReference type="InterPro" id="IPR021800">
    <property type="entry name" value="DUF3369"/>
</dbReference>
<keyword evidence="6" id="KW-0902">Two-component regulatory system</keyword>
<dbReference type="SUPFAM" id="SSF47384">
    <property type="entry name" value="Homodimeric domain of signal transducing histidine kinase"/>
    <property type="match status" value="1"/>
</dbReference>